<evidence type="ECO:0000256" key="8">
    <source>
        <dbReference type="ARBA" id="ARBA00022741"/>
    </source>
</evidence>
<sequence>MADCRPSPTPLVTNEHLIPATSEEILMLKELKINFRSAIGSIKYLSSATQPDLSFAVSTLSQYLECPGIRHWHAFLHVLRYLKGTQDLGLSYSGNLPKGIVAWSDADLSNCRATRRSVKGFLATFHGCLILWKTRKQPSVSTSTAEAEYKVLCNLTSKLLWLKQWCQGANLFVSDEPITVWDDNQSCINTANGECNFNNKRMKHVDIQLHFIKEVVKSATIVLKYTPSSEILADYLTKSVNLLDVCEKPLAEDANTTAASKWKKASYEAINIIISRISDRVFLEVVNPTTTEKADLLWSKIRNQYASLRPVNRGRVWMDWQRCFYNGNLQSYIDSCRKLMLELESVSIKVPNELLSYSLLGKLGGDPKLHQYIEVLTLSDDLIEKPDMILTKLQDYVHLIRDNNPSLPSNSATALVSATDETYKIIYYCTNGKHNDKSTSHTKNKCWAENPHLKPIRKDNKRRKFEANSYLAKALITSVTTVPEDQLILDCGATHHMFNSRKFFLSLSDSTNIPVTTGDTNSSLKAVGVGKVSLLCDSRPLALDDCLYVPNLKCNLISLLALFKNKLTINRSNNMFSIELNNFTLLSGRIINQLMHVNYTIPKAHLTVTSNNLWHQRLGHPGPAVLKKLGLPSNDAMCTVCELNKAHKQPFEEKFEDALSPLDCVHIDLVGPIHPASISGSQYFLSITDQATSYKITKFLGKKSDAYEEFLTTKIFLENQKDRRLKKLVSNRGGEFLNKRFELLARAHGFVHSFSPPETPQHNGFAERSNRTILDKARCLLNSCSLPPEYWAEAVNTAVLLSNLTPTQSRDNKSPYYLWTG</sequence>
<keyword evidence="14" id="KW-0229">DNA integration</keyword>
<keyword evidence="7" id="KW-0479">Metal-binding</keyword>
<dbReference type="InterPro" id="IPR054722">
    <property type="entry name" value="PolX-like_BBD"/>
</dbReference>
<keyword evidence="16" id="KW-0808">Transferase</keyword>
<dbReference type="GO" id="GO:0006508">
    <property type="term" value="P:proteolysis"/>
    <property type="evidence" value="ECO:0007669"/>
    <property type="project" value="UniProtKB-KW"/>
</dbReference>
<dbReference type="GO" id="GO:0003887">
    <property type="term" value="F:DNA-directed DNA polymerase activity"/>
    <property type="evidence" value="ECO:0007669"/>
    <property type="project" value="UniProtKB-KW"/>
</dbReference>
<reference evidence="22" key="1">
    <citation type="submission" date="2021-03" db="EMBL/GenBank/DDBJ databases">
        <title>Draft genome sequence of rust myrtle Austropuccinia psidii MF-1, a brazilian biotype.</title>
        <authorList>
            <person name="Quecine M.C."/>
            <person name="Pachon D.M.R."/>
            <person name="Bonatelli M.L."/>
            <person name="Correr F.H."/>
            <person name="Franceschini L.M."/>
            <person name="Leite T.F."/>
            <person name="Margarido G.R.A."/>
            <person name="Almeida C.A."/>
            <person name="Ferrarezi J.A."/>
            <person name="Labate C.A."/>
        </authorList>
    </citation>
    <scope>NUCLEOTIDE SEQUENCE</scope>
    <source>
        <strain evidence="22">MF-1</strain>
    </source>
</reference>
<keyword evidence="3" id="KW-1188">Viral release from host cell</keyword>
<keyword evidence="6" id="KW-0540">Nuclease</keyword>
<evidence type="ECO:0000256" key="15">
    <source>
        <dbReference type="ARBA" id="ARBA00022918"/>
    </source>
</evidence>
<evidence type="ECO:0000256" key="10">
    <source>
        <dbReference type="ARBA" id="ARBA00022801"/>
    </source>
</evidence>
<gene>
    <name evidence="22" type="ORF">O181_038964</name>
</gene>
<dbReference type="GO" id="GO:0015074">
    <property type="term" value="P:DNA integration"/>
    <property type="evidence" value="ECO:0007669"/>
    <property type="project" value="UniProtKB-KW"/>
</dbReference>
<organism evidence="22 23">
    <name type="scientific">Austropuccinia psidii MF-1</name>
    <dbReference type="NCBI Taxonomy" id="1389203"/>
    <lineage>
        <taxon>Eukaryota</taxon>
        <taxon>Fungi</taxon>
        <taxon>Dikarya</taxon>
        <taxon>Basidiomycota</taxon>
        <taxon>Pucciniomycotina</taxon>
        <taxon>Pucciniomycetes</taxon>
        <taxon>Pucciniales</taxon>
        <taxon>Sphaerophragmiaceae</taxon>
        <taxon>Austropuccinia</taxon>
    </lineage>
</organism>
<evidence type="ECO:0000256" key="5">
    <source>
        <dbReference type="ARBA" id="ARBA00022695"/>
    </source>
</evidence>
<keyword evidence="18" id="KW-0233">DNA recombination</keyword>
<dbReference type="GO" id="GO:0005634">
    <property type="term" value="C:nucleus"/>
    <property type="evidence" value="ECO:0007669"/>
    <property type="project" value="UniProtKB-ARBA"/>
</dbReference>
<keyword evidence="5" id="KW-0548">Nucleotidyltransferase</keyword>
<evidence type="ECO:0000256" key="4">
    <source>
        <dbReference type="ARBA" id="ARBA00022670"/>
    </source>
</evidence>
<evidence type="ECO:0000256" key="16">
    <source>
        <dbReference type="ARBA" id="ARBA00022932"/>
    </source>
</evidence>
<evidence type="ECO:0000256" key="11">
    <source>
        <dbReference type="ARBA" id="ARBA00022840"/>
    </source>
</evidence>
<evidence type="ECO:0000256" key="17">
    <source>
        <dbReference type="ARBA" id="ARBA00023113"/>
    </source>
</evidence>
<evidence type="ECO:0000256" key="12">
    <source>
        <dbReference type="ARBA" id="ARBA00022842"/>
    </source>
</evidence>
<dbReference type="Pfam" id="PF22936">
    <property type="entry name" value="Pol_BBD"/>
    <property type="match status" value="1"/>
</dbReference>
<evidence type="ECO:0000256" key="20">
    <source>
        <dbReference type="ARBA" id="ARBA00049244"/>
    </source>
</evidence>
<name>A0A9Q3D9D6_9BASI</name>
<protein>
    <recommendedName>
        <fullName evidence="21">Integrase catalytic domain-containing protein</fullName>
    </recommendedName>
</protein>
<comment type="catalytic activity">
    <reaction evidence="19">
        <text>DNA(n) + a 2'-deoxyribonucleoside 5'-triphosphate = DNA(n+1) + diphosphate</text>
        <dbReference type="Rhea" id="RHEA:22508"/>
        <dbReference type="Rhea" id="RHEA-COMP:17339"/>
        <dbReference type="Rhea" id="RHEA-COMP:17340"/>
        <dbReference type="ChEBI" id="CHEBI:33019"/>
        <dbReference type="ChEBI" id="CHEBI:61560"/>
        <dbReference type="ChEBI" id="CHEBI:173112"/>
        <dbReference type="EC" id="2.7.7.49"/>
    </reaction>
</comment>
<evidence type="ECO:0000256" key="7">
    <source>
        <dbReference type="ARBA" id="ARBA00022723"/>
    </source>
</evidence>
<feature type="domain" description="Integrase catalytic" evidence="21">
    <location>
        <begin position="657"/>
        <end position="821"/>
    </location>
</feature>
<keyword evidence="17" id="KW-0917">Virion maturation</keyword>
<evidence type="ECO:0000256" key="18">
    <source>
        <dbReference type="ARBA" id="ARBA00023172"/>
    </source>
</evidence>
<keyword evidence="4" id="KW-0645">Protease</keyword>
<evidence type="ECO:0000256" key="9">
    <source>
        <dbReference type="ARBA" id="ARBA00022759"/>
    </source>
</evidence>
<dbReference type="CDD" id="cd09272">
    <property type="entry name" value="RNase_HI_RT_Ty1"/>
    <property type="match status" value="1"/>
</dbReference>
<dbReference type="GO" id="GO:0008233">
    <property type="term" value="F:peptidase activity"/>
    <property type="evidence" value="ECO:0007669"/>
    <property type="project" value="UniProtKB-KW"/>
</dbReference>
<evidence type="ECO:0000256" key="13">
    <source>
        <dbReference type="ARBA" id="ARBA00022884"/>
    </source>
</evidence>
<dbReference type="AlphaFoldDB" id="A0A9Q3D9D6"/>
<dbReference type="InterPro" id="IPR012337">
    <property type="entry name" value="RNaseH-like_sf"/>
</dbReference>
<comment type="catalytic activity">
    <reaction evidence="20">
        <text>DNA(n) + a 2'-deoxyribonucleoside 5'-triphosphate = DNA(n+1) + diphosphate</text>
        <dbReference type="Rhea" id="RHEA:22508"/>
        <dbReference type="Rhea" id="RHEA-COMP:17339"/>
        <dbReference type="Rhea" id="RHEA-COMP:17340"/>
        <dbReference type="ChEBI" id="CHEBI:33019"/>
        <dbReference type="ChEBI" id="CHEBI:61560"/>
        <dbReference type="ChEBI" id="CHEBI:173112"/>
        <dbReference type="EC" id="2.7.7.7"/>
    </reaction>
</comment>
<dbReference type="Pfam" id="PF13976">
    <property type="entry name" value="gag_pre-integrs"/>
    <property type="match status" value="1"/>
</dbReference>
<evidence type="ECO:0000256" key="1">
    <source>
        <dbReference type="ARBA" id="ARBA00002180"/>
    </source>
</evidence>
<dbReference type="Pfam" id="PF14223">
    <property type="entry name" value="Retrotran_gag_2"/>
    <property type="match status" value="1"/>
</dbReference>
<evidence type="ECO:0000256" key="19">
    <source>
        <dbReference type="ARBA" id="ARBA00048173"/>
    </source>
</evidence>
<dbReference type="Proteomes" id="UP000765509">
    <property type="component" value="Unassembled WGS sequence"/>
</dbReference>
<dbReference type="SUPFAM" id="SSF53098">
    <property type="entry name" value="Ribonuclease H-like"/>
    <property type="match status" value="1"/>
</dbReference>
<accession>A0A9Q3D9D6</accession>
<keyword evidence="9" id="KW-0255">Endonuclease</keyword>
<keyword evidence="8" id="KW-0547">Nucleotide-binding</keyword>
<keyword evidence="13" id="KW-0694">RNA-binding</keyword>
<evidence type="ECO:0000313" key="23">
    <source>
        <dbReference type="Proteomes" id="UP000765509"/>
    </source>
</evidence>
<comment type="caution">
    <text evidence="22">The sequence shown here is derived from an EMBL/GenBank/DDBJ whole genome shotgun (WGS) entry which is preliminary data.</text>
</comment>
<keyword evidence="16" id="KW-0239">DNA-directed DNA polymerase</keyword>
<dbReference type="PANTHER" id="PTHR42648">
    <property type="entry name" value="TRANSPOSASE, PUTATIVE-RELATED"/>
    <property type="match status" value="1"/>
</dbReference>
<evidence type="ECO:0000256" key="14">
    <source>
        <dbReference type="ARBA" id="ARBA00022908"/>
    </source>
</evidence>
<dbReference type="GO" id="GO:0005524">
    <property type="term" value="F:ATP binding"/>
    <property type="evidence" value="ECO:0007669"/>
    <property type="project" value="UniProtKB-KW"/>
</dbReference>
<evidence type="ECO:0000256" key="6">
    <source>
        <dbReference type="ARBA" id="ARBA00022722"/>
    </source>
</evidence>
<proteinExistence type="predicted"/>
<dbReference type="GO" id="GO:0004519">
    <property type="term" value="F:endonuclease activity"/>
    <property type="evidence" value="ECO:0007669"/>
    <property type="project" value="UniProtKB-KW"/>
</dbReference>
<evidence type="ECO:0000313" key="22">
    <source>
        <dbReference type="EMBL" id="MBW0499249.1"/>
    </source>
</evidence>
<dbReference type="GO" id="GO:0006310">
    <property type="term" value="P:DNA recombination"/>
    <property type="evidence" value="ECO:0007669"/>
    <property type="project" value="UniProtKB-KW"/>
</dbReference>
<dbReference type="InterPro" id="IPR001584">
    <property type="entry name" value="Integrase_cat-core"/>
</dbReference>
<dbReference type="GO" id="GO:0032196">
    <property type="term" value="P:transposition"/>
    <property type="evidence" value="ECO:0007669"/>
    <property type="project" value="UniProtKB-KW"/>
</dbReference>
<dbReference type="InterPro" id="IPR039537">
    <property type="entry name" value="Retrotran_Ty1/copia-like"/>
</dbReference>
<dbReference type="GO" id="GO:0003723">
    <property type="term" value="F:RNA binding"/>
    <property type="evidence" value="ECO:0007669"/>
    <property type="project" value="UniProtKB-KW"/>
</dbReference>
<dbReference type="PROSITE" id="PS50994">
    <property type="entry name" value="INTEGRASE"/>
    <property type="match status" value="1"/>
</dbReference>
<keyword evidence="12" id="KW-0460">Magnesium</keyword>
<keyword evidence="23" id="KW-1185">Reference proteome</keyword>
<evidence type="ECO:0000256" key="3">
    <source>
        <dbReference type="ARBA" id="ARBA00022612"/>
    </source>
</evidence>
<dbReference type="EMBL" id="AVOT02015174">
    <property type="protein sequence ID" value="MBW0499249.1"/>
    <property type="molecule type" value="Genomic_DNA"/>
</dbReference>
<keyword evidence="11" id="KW-0067">ATP-binding</keyword>
<keyword evidence="10" id="KW-0378">Hydrolase</keyword>
<dbReference type="GO" id="GO:0046872">
    <property type="term" value="F:metal ion binding"/>
    <property type="evidence" value="ECO:0007669"/>
    <property type="project" value="UniProtKB-KW"/>
</dbReference>
<keyword evidence="15" id="KW-0695">RNA-directed DNA polymerase</keyword>
<keyword evidence="2" id="KW-0815">Transposition</keyword>
<evidence type="ECO:0000259" key="21">
    <source>
        <dbReference type="PROSITE" id="PS50994"/>
    </source>
</evidence>
<dbReference type="InterPro" id="IPR025724">
    <property type="entry name" value="GAG-pre-integrase_dom"/>
</dbReference>
<dbReference type="GO" id="GO:0003964">
    <property type="term" value="F:RNA-directed DNA polymerase activity"/>
    <property type="evidence" value="ECO:0007669"/>
    <property type="project" value="UniProtKB-KW"/>
</dbReference>
<evidence type="ECO:0000256" key="2">
    <source>
        <dbReference type="ARBA" id="ARBA00022578"/>
    </source>
</evidence>
<dbReference type="InterPro" id="IPR036397">
    <property type="entry name" value="RNaseH_sf"/>
</dbReference>
<comment type="function">
    <text evidence="1">The aspartyl protease (PR) mediates the proteolytic cleavages of the Gag and Gag-Pol polyproteins after assembly of the VLP.</text>
</comment>
<dbReference type="Gene3D" id="3.30.420.10">
    <property type="entry name" value="Ribonuclease H-like superfamily/Ribonuclease H"/>
    <property type="match status" value="1"/>
</dbReference>
<dbReference type="PANTHER" id="PTHR42648:SF11">
    <property type="entry name" value="TRANSPOSON TY4-P GAG-POL POLYPROTEIN"/>
    <property type="match status" value="1"/>
</dbReference>